<gene>
    <name evidence="6" type="primary">glgX</name>
    <name evidence="9" type="ORF">AT03_20750</name>
</gene>
<dbReference type="InterPro" id="IPR017853">
    <property type="entry name" value="GH"/>
</dbReference>
<dbReference type="InterPro" id="IPR014756">
    <property type="entry name" value="Ig_E-set"/>
</dbReference>
<dbReference type="KEGG" id="hav:AT03_20750"/>
<dbReference type="Pfam" id="PF00128">
    <property type="entry name" value="Alpha-amylase"/>
    <property type="match status" value="2"/>
</dbReference>
<feature type="region of interest" description="Disordered" evidence="7">
    <location>
        <begin position="458"/>
        <end position="487"/>
    </location>
</feature>
<evidence type="ECO:0000256" key="1">
    <source>
        <dbReference type="ARBA" id="ARBA00008061"/>
    </source>
</evidence>
<comment type="catalytic activity">
    <reaction evidence="6">
        <text>Hydrolysis of (1-&gt;6)-alpha-D-glucosidic linkages to branches with degrees of polymerization of three or four glucose residues in limit dextrin.</text>
        <dbReference type="EC" id="3.2.1.196"/>
    </reaction>
</comment>
<dbReference type="InterPro" id="IPR004193">
    <property type="entry name" value="Glyco_hydro_13_N"/>
</dbReference>
<organism evidence="9 10">
    <name type="scientific">Hafnia alvei FB1</name>
    <dbReference type="NCBI Taxonomy" id="1453496"/>
    <lineage>
        <taxon>Bacteria</taxon>
        <taxon>Pseudomonadati</taxon>
        <taxon>Pseudomonadota</taxon>
        <taxon>Gammaproteobacteria</taxon>
        <taxon>Enterobacterales</taxon>
        <taxon>Hafniaceae</taxon>
        <taxon>Hafnia</taxon>
    </lineage>
</organism>
<evidence type="ECO:0000313" key="9">
    <source>
        <dbReference type="EMBL" id="AIU74591.1"/>
    </source>
</evidence>
<dbReference type="Pfam" id="PF02922">
    <property type="entry name" value="CBM_48"/>
    <property type="match status" value="1"/>
</dbReference>
<dbReference type="RefSeq" id="WP_025799354.1">
    <property type="nucleotide sequence ID" value="NZ_CP009706.1"/>
</dbReference>
<dbReference type="Pfam" id="PF18390">
    <property type="entry name" value="GlgX_C"/>
    <property type="match status" value="1"/>
</dbReference>
<dbReference type="GO" id="GO:0005980">
    <property type="term" value="P:glycogen catabolic process"/>
    <property type="evidence" value="ECO:0007669"/>
    <property type="project" value="UniProtKB-UniRule"/>
</dbReference>
<dbReference type="InterPro" id="IPR022844">
    <property type="entry name" value="Glycogen_debranch_bac"/>
</dbReference>
<reference evidence="9 10" key="1">
    <citation type="journal article" date="2014" name="Gut Pathog.">
        <title>Gene clusters of Hafnia alvei strain FB1 important in survival and pathogenesis: a draft genome perspective.</title>
        <authorList>
            <person name="Tan J.Y."/>
            <person name="Yin W.F."/>
            <person name="Chan K.G."/>
        </authorList>
    </citation>
    <scope>NUCLEOTIDE SEQUENCE [LARGE SCALE GENOMIC DNA]</scope>
    <source>
        <strain evidence="9 10">FB1</strain>
    </source>
</reference>
<evidence type="ECO:0000256" key="2">
    <source>
        <dbReference type="ARBA" id="ARBA00022600"/>
    </source>
</evidence>
<dbReference type="GO" id="GO:0120549">
    <property type="term" value="F:limit dextrin alpha-1,6-maltotetraose-hydrolase activity"/>
    <property type="evidence" value="ECO:0007669"/>
    <property type="project" value="UniProtKB-EC"/>
</dbReference>
<dbReference type="NCBIfam" id="TIGR02100">
    <property type="entry name" value="glgX_debranch"/>
    <property type="match status" value="1"/>
</dbReference>
<dbReference type="SUPFAM" id="SSF81296">
    <property type="entry name" value="E set domains"/>
    <property type="match status" value="1"/>
</dbReference>
<dbReference type="PATRIC" id="fig|1453496.5.peg.4268"/>
<dbReference type="SMART" id="SM00642">
    <property type="entry name" value="Aamy"/>
    <property type="match status" value="1"/>
</dbReference>
<keyword evidence="4 6" id="KW-0119">Carbohydrate metabolism</keyword>
<dbReference type="EC" id="3.2.1.196" evidence="6"/>
<comment type="similarity">
    <text evidence="1 6">Belongs to the glycosyl hydrolase 13 family.</text>
</comment>
<dbReference type="Gene3D" id="2.60.40.10">
    <property type="entry name" value="Immunoglobulins"/>
    <property type="match status" value="1"/>
</dbReference>
<keyword evidence="5 6" id="KW-0326">Glycosidase</keyword>
<dbReference type="InterPro" id="IPR013780">
    <property type="entry name" value="Glyco_hydro_b"/>
</dbReference>
<dbReference type="PANTHER" id="PTHR43002">
    <property type="entry name" value="GLYCOGEN DEBRANCHING ENZYME"/>
    <property type="match status" value="1"/>
</dbReference>
<dbReference type="CDD" id="cd11326">
    <property type="entry name" value="AmyAc_Glg_debranch"/>
    <property type="match status" value="1"/>
</dbReference>
<dbReference type="GO" id="GO:0004135">
    <property type="term" value="F:amylo-alpha-1,6-glucosidase activity"/>
    <property type="evidence" value="ECO:0007669"/>
    <property type="project" value="InterPro"/>
</dbReference>
<feature type="active site" description="Nucleophile" evidence="6">
    <location>
        <position position="336"/>
    </location>
</feature>
<evidence type="ECO:0000313" key="10">
    <source>
        <dbReference type="Proteomes" id="UP000029986"/>
    </source>
</evidence>
<dbReference type="AlphaFoldDB" id="A0A097R792"/>
<evidence type="ECO:0000256" key="7">
    <source>
        <dbReference type="SAM" id="MobiDB-lite"/>
    </source>
</evidence>
<dbReference type="Gene3D" id="2.60.40.1180">
    <property type="entry name" value="Golgi alpha-mannosidase II"/>
    <property type="match status" value="1"/>
</dbReference>
<dbReference type="eggNOG" id="COG1523">
    <property type="taxonomic scope" value="Bacteria"/>
</dbReference>
<dbReference type="NCBIfam" id="NF002983">
    <property type="entry name" value="PRK03705.1"/>
    <property type="match status" value="1"/>
</dbReference>
<dbReference type="HOGENOM" id="CLU_011725_1_1_6"/>
<feature type="domain" description="Glycosyl hydrolase family 13 catalytic" evidence="8">
    <location>
        <begin position="149"/>
        <end position="558"/>
    </location>
</feature>
<dbReference type="OrthoDB" id="3236218at2"/>
<feature type="active site" description="Proton donor" evidence="6">
    <location>
        <position position="371"/>
    </location>
</feature>
<evidence type="ECO:0000256" key="4">
    <source>
        <dbReference type="ARBA" id="ARBA00023277"/>
    </source>
</evidence>
<comment type="pathway">
    <text evidence="6">Glycan degradation; glycogen degradation.</text>
</comment>
<accession>A0A097R792</accession>
<keyword evidence="3 6" id="KW-0378">Hydrolase</keyword>
<dbReference type="InterPro" id="IPR013783">
    <property type="entry name" value="Ig-like_fold"/>
</dbReference>
<dbReference type="UniPathway" id="UPA00165"/>
<dbReference type="Gene3D" id="3.20.20.80">
    <property type="entry name" value="Glycosidases"/>
    <property type="match status" value="1"/>
</dbReference>
<keyword evidence="10" id="KW-1185">Reference proteome</keyword>
<evidence type="ECO:0000259" key="8">
    <source>
        <dbReference type="SMART" id="SM00642"/>
    </source>
</evidence>
<comment type="function">
    <text evidence="6">Removes maltotriose and maltotetraose chains that are attached by 1,6-alpha-linkage to the limit dextrin main chain, generating a debranched limit dextrin.</text>
</comment>
<dbReference type="InterPro" id="IPR040784">
    <property type="entry name" value="GlgX_C"/>
</dbReference>
<feature type="compositionally biased region" description="Basic and acidic residues" evidence="7">
    <location>
        <begin position="458"/>
        <end position="467"/>
    </location>
</feature>
<evidence type="ECO:0000256" key="6">
    <source>
        <dbReference type="HAMAP-Rule" id="MF_01248"/>
    </source>
</evidence>
<dbReference type="CDD" id="cd02856">
    <property type="entry name" value="E_set_GDE_Isoamylase_N"/>
    <property type="match status" value="1"/>
</dbReference>
<evidence type="ECO:0000256" key="5">
    <source>
        <dbReference type="ARBA" id="ARBA00023295"/>
    </source>
</evidence>
<evidence type="ECO:0000256" key="3">
    <source>
        <dbReference type="ARBA" id="ARBA00022801"/>
    </source>
</evidence>
<feature type="site" description="Transition state stabilizer" evidence="6">
    <location>
        <position position="443"/>
    </location>
</feature>
<dbReference type="InterPro" id="IPR006047">
    <property type="entry name" value="GH13_cat_dom"/>
</dbReference>
<dbReference type="Proteomes" id="UP000029986">
    <property type="component" value="Chromosome"/>
</dbReference>
<feature type="compositionally biased region" description="Polar residues" evidence="7">
    <location>
        <begin position="468"/>
        <end position="477"/>
    </location>
</feature>
<dbReference type="InterPro" id="IPR044505">
    <property type="entry name" value="GlgX_Isoamylase_N_E_set"/>
</dbReference>
<keyword evidence="2 6" id="KW-0321">Glycogen metabolism</keyword>
<dbReference type="SUPFAM" id="SSF51445">
    <property type="entry name" value="(Trans)glycosidases"/>
    <property type="match status" value="1"/>
</dbReference>
<dbReference type="InterPro" id="IPR011837">
    <property type="entry name" value="Glycogen_debranch_GlgX"/>
</dbReference>
<dbReference type="EMBL" id="CP009706">
    <property type="protein sequence ID" value="AIU74591.1"/>
    <property type="molecule type" value="Genomic_DNA"/>
</dbReference>
<proteinExistence type="inferred from homology"/>
<sequence>MLKPGNPGPLGAHITPEGVNFALFSSHATRVELCIFDKTGHQESYELPARSGDVWHGLLPGAKAGLEYGYRVHGSWRPEKGQRFNPAKLLIDPYARELTGTLPLDDRLCGGLHEPDWRDDRDVVPHCIVHEEIYDWENDRPPHVLWGDTVIYEAHVRGLTQQHPGIPKELRGSYAALSHPVMIEYLKRLGITALELLPVQLHADEPRLQKIGLTNYWGYNVLAPFAIEPSFHSGRSKTTPLSEFRDAVKALHAAGIEVILDVVFNHTAELDETGPMVSLRGIDNRSYYWRNAQGALENWTGCGNALRLTQPHSVQWVMDCLRYWVEECHVDGFRFDLGTVLGRNADFHRHAPLFITIAQDPVLSRVKFIAEPWDIGPNGYQLGHFPLTFSEWNDRYRDEVRQFWLQGSVSAGAFAERFAASSQLFRHHGRAPSSSINQITAHDGFTLHDLVSFNDKHNLANGEENRDGTNSNYSNNHGVEGIDADEDVQRRRSRSQRALLATLLLSQGAPMILAGDEMGHSQQGNNNAYCQDNEIAWLDWSCADTALTEYTASLIQLRKRIPALCTNRWWDENDGNVVWLNAHAQPLTPDEWQAIAPSLLQIQLSGDWLMIVNPAQNDAEVCLPTGHWQASAPFNALDTVNNTERVVMPAHSICVLIRS</sequence>
<dbReference type="HAMAP" id="MF_01248">
    <property type="entry name" value="GlgX"/>
    <property type="match status" value="1"/>
</dbReference>
<protein>
    <recommendedName>
        <fullName evidence="6">Glycogen debranching enzyme</fullName>
        <ecNumber evidence="6">3.2.1.196</ecNumber>
    </recommendedName>
    <alternativeName>
        <fullName evidence="6">Limit dextrin alpha-1,6-maltotetraose-hydrolase</fullName>
    </alternativeName>
</protein>
<name>A0A097R792_HAFAL</name>